<dbReference type="EMBL" id="BLXT01005342">
    <property type="protein sequence ID" value="GFO22173.1"/>
    <property type="molecule type" value="Genomic_DNA"/>
</dbReference>
<accession>A0AAV4BSL4</accession>
<name>A0AAV4BSL4_9GAST</name>
<evidence type="ECO:0000313" key="2">
    <source>
        <dbReference type="EMBL" id="GFO22173.1"/>
    </source>
</evidence>
<proteinExistence type="predicted"/>
<gene>
    <name evidence="2" type="ORF">PoB_004867800</name>
</gene>
<feature type="compositionally biased region" description="Acidic residues" evidence="1">
    <location>
        <begin position="26"/>
        <end position="66"/>
    </location>
</feature>
<feature type="region of interest" description="Disordered" evidence="1">
    <location>
        <begin position="19"/>
        <end position="76"/>
    </location>
</feature>
<evidence type="ECO:0000313" key="3">
    <source>
        <dbReference type="Proteomes" id="UP000735302"/>
    </source>
</evidence>
<comment type="caution">
    <text evidence="2">The sequence shown here is derived from an EMBL/GenBank/DDBJ whole genome shotgun (WGS) entry which is preliminary data.</text>
</comment>
<sequence length="125" mass="14296">MEAHLPVRSARLLEEKVDFSLQAGGDNDDDDDDDLYDDYEDDDDDDDDYLYDDDDDDDGDDDEDDIDKLPTPPIARPCVYRRPSLKQCSGYFHGRKAKTGALKKHRISTVMLSCTFGLRSEHKKC</sequence>
<dbReference type="AlphaFoldDB" id="A0AAV4BSL4"/>
<reference evidence="2 3" key="1">
    <citation type="journal article" date="2021" name="Elife">
        <title>Chloroplast acquisition without the gene transfer in kleptoplastic sea slugs, Plakobranchus ocellatus.</title>
        <authorList>
            <person name="Maeda T."/>
            <person name="Takahashi S."/>
            <person name="Yoshida T."/>
            <person name="Shimamura S."/>
            <person name="Takaki Y."/>
            <person name="Nagai Y."/>
            <person name="Toyoda A."/>
            <person name="Suzuki Y."/>
            <person name="Arimoto A."/>
            <person name="Ishii H."/>
            <person name="Satoh N."/>
            <person name="Nishiyama T."/>
            <person name="Hasebe M."/>
            <person name="Maruyama T."/>
            <person name="Minagawa J."/>
            <person name="Obokata J."/>
            <person name="Shigenobu S."/>
        </authorList>
    </citation>
    <scope>NUCLEOTIDE SEQUENCE [LARGE SCALE GENOMIC DNA]</scope>
</reference>
<dbReference type="Proteomes" id="UP000735302">
    <property type="component" value="Unassembled WGS sequence"/>
</dbReference>
<keyword evidence="3" id="KW-1185">Reference proteome</keyword>
<organism evidence="2 3">
    <name type="scientific">Plakobranchus ocellatus</name>
    <dbReference type="NCBI Taxonomy" id="259542"/>
    <lineage>
        <taxon>Eukaryota</taxon>
        <taxon>Metazoa</taxon>
        <taxon>Spiralia</taxon>
        <taxon>Lophotrochozoa</taxon>
        <taxon>Mollusca</taxon>
        <taxon>Gastropoda</taxon>
        <taxon>Heterobranchia</taxon>
        <taxon>Euthyneura</taxon>
        <taxon>Panpulmonata</taxon>
        <taxon>Sacoglossa</taxon>
        <taxon>Placobranchoidea</taxon>
        <taxon>Plakobranchidae</taxon>
        <taxon>Plakobranchus</taxon>
    </lineage>
</organism>
<protein>
    <submittedName>
        <fullName evidence="2">Uncharacterized protein</fullName>
    </submittedName>
</protein>
<evidence type="ECO:0000256" key="1">
    <source>
        <dbReference type="SAM" id="MobiDB-lite"/>
    </source>
</evidence>